<organism evidence="4 6">
    <name type="scientific">Pseudomonas soli</name>
    <dbReference type="NCBI Taxonomy" id="1306993"/>
    <lineage>
        <taxon>Bacteria</taxon>
        <taxon>Pseudomonadati</taxon>
        <taxon>Pseudomonadota</taxon>
        <taxon>Gammaproteobacteria</taxon>
        <taxon>Pseudomonadales</taxon>
        <taxon>Pseudomonadaceae</taxon>
        <taxon>Pseudomonas</taxon>
    </lineage>
</organism>
<evidence type="ECO:0000313" key="5">
    <source>
        <dbReference type="EMBL" id="UXZ43149.1"/>
    </source>
</evidence>
<sequence length="165" mass="17665">MSAAQPTGADASETEAIESFFAEGGTFAMLRGIGAAQLETLYAQAFGFYQAGRLEDALTMFKGLAALDHYDARAFLGVAASYQGLQRYQEALPAYAYGAMLAPQDPRFCLHAAECQQHLGDLVSARSGYEHAQALAESVEHGGLASRAQALLEALRQKEATRRAN</sequence>
<proteinExistence type="inferred from homology"/>
<evidence type="ECO:0000313" key="4">
    <source>
        <dbReference type="EMBL" id="SER03863.1"/>
    </source>
</evidence>
<dbReference type="NCBIfam" id="TIGR02552">
    <property type="entry name" value="LcrH_SycD"/>
    <property type="match status" value="1"/>
</dbReference>
<dbReference type="PIRSF" id="PIRSF003165">
    <property type="entry name" value="Chaperone_SicA"/>
    <property type="match status" value="1"/>
</dbReference>
<dbReference type="InterPro" id="IPR016379">
    <property type="entry name" value="T3SS_Ca_resp_chp_LcrH/SycD_sub"/>
</dbReference>
<comment type="similarity">
    <text evidence="1">Belongs to the LcrH/SycD chaperone family.</text>
</comment>
<evidence type="ECO:0000256" key="2">
    <source>
        <dbReference type="ARBA" id="ARBA00023186"/>
    </source>
</evidence>
<dbReference type="AlphaFoldDB" id="A0A1H9KYM5"/>
<reference evidence="5" key="2">
    <citation type="submission" date="2021-08" db="EMBL/GenBank/DDBJ databases">
        <authorList>
            <person name="Yaryura P.M."/>
            <person name="Bianco M.I."/>
            <person name="Morais C."/>
            <person name="Setubal J.C."/>
        </authorList>
    </citation>
    <scope>NUCLEOTIDE SEQUENCE</scope>
    <source>
        <strain evidence="5">AP1</strain>
    </source>
</reference>
<dbReference type="Proteomes" id="UP001209279">
    <property type="component" value="Chromosome"/>
</dbReference>
<dbReference type="RefSeq" id="WP_094011329.1">
    <property type="nucleotide sequence ID" value="NZ_CATKPM010000070.1"/>
</dbReference>
<dbReference type="EMBL" id="CP083803">
    <property type="protein sequence ID" value="UXZ43149.1"/>
    <property type="molecule type" value="Genomic_DNA"/>
</dbReference>
<keyword evidence="2" id="KW-0143">Chaperone</keyword>
<dbReference type="Proteomes" id="UP000199221">
    <property type="component" value="Unassembled WGS sequence"/>
</dbReference>
<dbReference type="Pfam" id="PF07720">
    <property type="entry name" value="TPR_3"/>
    <property type="match status" value="2"/>
</dbReference>
<reference evidence="4 6" key="1">
    <citation type="submission" date="2016-10" db="EMBL/GenBank/DDBJ databases">
        <authorList>
            <person name="de Groot N.N."/>
        </authorList>
    </citation>
    <scope>NUCLEOTIDE SEQUENCE [LARGE SCALE GENOMIC DNA]</scope>
    <source>
        <strain evidence="4 6">LMG 27941</strain>
    </source>
</reference>
<gene>
    <name evidence="5" type="ORF">K7K07_13785</name>
    <name evidence="4" type="ORF">SAMN05216230_105131</name>
    <name evidence="3" type="ORF">V0R55_06595</name>
</gene>
<dbReference type="Proteomes" id="UP001329505">
    <property type="component" value="Unassembled WGS sequence"/>
</dbReference>
<dbReference type="InterPro" id="IPR005415">
    <property type="entry name" value="T3SS_Ca_resp_chp_LcrH/SycD"/>
</dbReference>
<dbReference type="SUPFAM" id="SSF48452">
    <property type="entry name" value="TPR-like"/>
    <property type="match status" value="1"/>
</dbReference>
<dbReference type="InterPro" id="IPR011716">
    <property type="entry name" value="TPR-3"/>
</dbReference>
<name>A0A1H9KYM5_9PSED</name>
<evidence type="ECO:0000313" key="6">
    <source>
        <dbReference type="Proteomes" id="UP000199221"/>
    </source>
</evidence>
<evidence type="ECO:0000256" key="1">
    <source>
        <dbReference type="ARBA" id="ARBA00010244"/>
    </source>
</evidence>
<dbReference type="InterPro" id="IPR011990">
    <property type="entry name" value="TPR-like_helical_dom_sf"/>
</dbReference>
<evidence type="ECO:0000313" key="3">
    <source>
        <dbReference type="EMBL" id="MEE1879824.1"/>
    </source>
</evidence>
<keyword evidence="7" id="KW-1185">Reference proteome</keyword>
<evidence type="ECO:0000313" key="7">
    <source>
        <dbReference type="Proteomes" id="UP001329505"/>
    </source>
</evidence>
<dbReference type="EMBL" id="FOEQ01000005">
    <property type="protein sequence ID" value="SER03863.1"/>
    <property type="molecule type" value="Genomic_DNA"/>
</dbReference>
<reference evidence="3 7" key="3">
    <citation type="submission" date="2024-01" db="EMBL/GenBank/DDBJ databases">
        <title>Unpublished Manusciprt.</title>
        <authorList>
            <person name="Duman M."/>
            <person name="Valdes E.G."/>
            <person name="Ajmi N."/>
            <person name="Altun S."/>
            <person name="Saticioglu I.B."/>
        </authorList>
    </citation>
    <scope>NUCLEOTIDE SEQUENCE [LARGE SCALE GENOMIC DNA]</scope>
    <source>
        <strain evidence="3 7">139P</strain>
    </source>
</reference>
<dbReference type="GeneID" id="93678658"/>
<protein>
    <submittedName>
        <fullName evidence="3">SycD/LcrH family type III secretion system chaperone</fullName>
    </submittedName>
    <submittedName>
        <fullName evidence="4">Type III secretion low calcium response chaperone LcrH/SycD</fullName>
    </submittedName>
</protein>
<accession>A0A1H9KYM5</accession>
<dbReference type="Gene3D" id="1.25.40.10">
    <property type="entry name" value="Tetratricopeptide repeat domain"/>
    <property type="match status" value="1"/>
</dbReference>
<dbReference type="EMBL" id="JAZDQQ010000004">
    <property type="protein sequence ID" value="MEE1879824.1"/>
    <property type="molecule type" value="Genomic_DNA"/>
</dbReference>
<dbReference type="PRINTS" id="PR01595">
    <property type="entry name" value="SYCDCHAPRONE"/>
</dbReference>